<evidence type="ECO:0000256" key="3">
    <source>
        <dbReference type="ARBA" id="ARBA00022553"/>
    </source>
</evidence>
<feature type="compositionally biased region" description="Polar residues" evidence="10">
    <location>
        <begin position="643"/>
        <end position="663"/>
    </location>
</feature>
<comment type="function">
    <text evidence="9">Regulatory subunit of the SLX1-SLX4 structure-specific endonuclease that resolves DNA secondary structures generated during DNA repair and recombination. Has endonuclease activity towards branched DNA substrates, introducing single-strand cuts in duplex DNA close to junctions with ss-DNA.</text>
</comment>
<evidence type="ECO:0000256" key="6">
    <source>
        <dbReference type="ARBA" id="ARBA00023204"/>
    </source>
</evidence>
<accession>A0ABP0E2Z4</accession>
<evidence type="ECO:0000256" key="10">
    <source>
        <dbReference type="SAM" id="MobiDB-lite"/>
    </source>
</evidence>
<dbReference type="HAMAP" id="MF_03110">
    <property type="entry name" value="Endonuc_su_Slx4"/>
    <property type="match status" value="1"/>
</dbReference>
<evidence type="ECO:0000256" key="2">
    <source>
        <dbReference type="ARBA" id="ARBA00006661"/>
    </source>
</evidence>
<evidence type="ECO:0000256" key="5">
    <source>
        <dbReference type="ARBA" id="ARBA00023172"/>
    </source>
</evidence>
<dbReference type="GO" id="GO:0004519">
    <property type="term" value="F:endonuclease activity"/>
    <property type="evidence" value="ECO:0007669"/>
    <property type="project" value="UniProtKB-KW"/>
</dbReference>
<feature type="region of interest" description="Disordered" evidence="10">
    <location>
        <begin position="460"/>
        <end position="527"/>
    </location>
</feature>
<evidence type="ECO:0000256" key="8">
    <source>
        <dbReference type="ARBA" id="ARBA00029496"/>
    </source>
</evidence>
<comment type="subunit">
    <text evidence="9">Forms a heterodimer with SLX1.</text>
</comment>
<evidence type="ECO:0000313" key="11">
    <source>
        <dbReference type="EMBL" id="CAK7273542.1"/>
    </source>
</evidence>
<evidence type="ECO:0000313" key="12">
    <source>
        <dbReference type="Proteomes" id="UP001642502"/>
    </source>
</evidence>
<feature type="region of interest" description="Disordered" evidence="10">
    <location>
        <begin position="739"/>
        <end position="765"/>
    </location>
</feature>
<feature type="compositionally biased region" description="Polar residues" evidence="10">
    <location>
        <begin position="473"/>
        <end position="487"/>
    </location>
</feature>
<evidence type="ECO:0000256" key="9">
    <source>
        <dbReference type="HAMAP-Rule" id="MF_03110"/>
    </source>
</evidence>
<dbReference type="EMBL" id="CAWUON010000114">
    <property type="protein sequence ID" value="CAK7273542.1"/>
    <property type="molecule type" value="Genomic_DNA"/>
</dbReference>
<feature type="region of interest" description="Disordered" evidence="10">
    <location>
        <begin position="614"/>
        <end position="668"/>
    </location>
</feature>
<sequence length="908" mass="97416">MDLRNVILLSSSPVLPQQRPVTSLPAKTSNSRPEWINRHLLGSDTAADLPVARAGDFVVLEATSDLAADDGPRPSQAYSKYFGEPDVSLSVHSIVTENASQNAAEAVRSKPAAYVSGDLEMAVQRRRDWTPPPIDTVAAPGSELRHDIEDWSSSPGDILSRRRNVFQSLQTSFGCRADDVPTADALATMTAADSVQTKRPTKTVTQEPIFIKRKAIEAISIGDTGRKTSPTKPKVPKKVRTLTELAVAAYADVPPDTHGALKAAKDKRQPEVIDESVPLTEVEVRHRFPTSNLRKLKSATAAAAAAKKSKPRARKAATSRKQILLSPVSARAASNAQDFLFGTSSQLASEHSPTFLRHLHTAMHESNQRATSQEIVSNDDAGRNRLLDILADMSSEADIPTVDLTGQRTPGLEDKKRLWGAAARGTDGHLSFNNVVNLEDAIEFPEDPHQVIAMAQRAAAETMQKPDTATIPAPTSTANSAPTQKPRATQRARGKGEQRAKATASQAQHSGVQAEIAEPPSPVQTSAQTDLPVPLAPTPVVAPTMASVAKAAKATKSKKAVKVKEAVRPNFDILTTAQLAKKVSDYGYKAMKARTAMIALLNQCWEAQHLPPPVQSTGTASVPLSATAPASTSAPAPALTPAQNAATAVNDKASTQAQSQIQSEPKVVRAVKPRVTRAMPASKVTQTTISGLTTLPRSSTSNKKTAAPYHTAVEVPTGPPAKPTARTIISSKTGRRVFEIDDSESDGRFSSPEPTTRAGAATPSSLWGLVETEEEVVGDSDFQDIDDIIASDLDDSDSNSDCSSENDMSLVADAPLSYEESALFQYIYTAVMQQPRTLDPTAPSWHEKMLMYDTIILESFTAWLNDGPLQAAGYAGTAVDPPTVKKWCEAKSVCCIWRKNQHGKERKW</sequence>
<keyword evidence="5 9" id="KW-0233">DNA recombination</keyword>
<evidence type="ECO:0000256" key="1">
    <source>
        <dbReference type="ARBA" id="ARBA00004123"/>
    </source>
</evidence>
<keyword evidence="3 9" id="KW-0597">Phosphoprotein</keyword>
<comment type="caution">
    <text evidence="11">The sequence shown here is derived from an EMBL/GenBank/DDBJ whole genome shotgun (WGS) entry which is preliminary data.</text>
</comment>
<name>A0ABP0E2Z4_9PEZI</name>
<dbReference type="Pfam" id="PF09494">
    <property type="entry name" value="Slx4"/>
    <property type="match status" value="1"/>
</dbReference>
<gene>
    <name evidence="9 11" type="primary">SLX4</name>
    <name evidence="11" type="ORF">SEPCBS119000_005711</name>
</gene>
<feature type="compositionally biased region" description="Low complexity" evidence="10">
    <location>
        <begin position="619"/>
        <end position="642"/>
    </location>
</feature>
<keyword evidence="12" id="KW-1185">Reference proteome</keyword>
<keyword evidence="11" id="KW-0255">Endonuclease</keyword>
<keyword evidence="4 9" id="KW-0227">DNA damage</keyword>
<keyword evidence="6 9" id="KW-0234">DNA repair</keyword>
<comment type="subcellular location">
    <subcellularLocation>
        <location evidence="1 9">Nucleus</location>
    </subcellularLocation>
</comment>
<keyword evidence="7 9" id="KW-0539">Nucleus</keyword>
<keyword evidence="11" id="KW-0540">Nuclease</keyword>
<organism evidence="11 12">
    <name type="scientific">Sporothrix epigloea</name>
    <dbReference type="NCBI Taxonomy" id="1892477"/>
    <lineage>
        <taxon>Eukaryota</taxon>
        <taxon>Fungi</taxon>
        <taxon>Dikarya</taxon>
        <taxon>Ascomycota</taxon>
        <taxon>Pezizomycotina</taxon>
        <taxon>Sordariomycetes</taxon>
        <taxon>Sordariomycetidae</taxon>
        <taxon>Ophiostomatales</taxon>
        <taxon>Ophiostomataceae</taxon>
        <taxon>Sporothrix</taxon>
    </lineage>
</organism>
<evidence type="ECO:0000256" key="4">
    <source>
        <dbReference type="ARBA" id="ARBA00022763"/>
    </source>
</evidence>
<dbReference type="CDD" id="cd22999">
    <property type="entry name" value="SAP_SLX4"/>
    <property type="match status" value="1"/>
</dbReference>
<reference evidence="11 12" key="1">
    <citation type="submission" date="2024-01" db="EMBL/GenBank/DDBJ databases">
        <authorList>
            <person name="Allen C."/>
            <person name="Tagirdzhanova G."/>
        </authorList>
    </citation>
    <scope>NUCLEOTIDE SEQUENCE [LARGE SCALE GENOMIC DNA]</scope>
    <source>
        <strain evidence="11 12">CBS 119000</strain>
    </source>
</reference>
<keyword evidence="11" id="KW-0378">Hydrolase</keyword>
<dbReference type="InterPro" id="IPR018574">
    <property type="entry name" value="Structure-sp_endonuc_su_Slx4"/>
</dbReference>
<dbReference type="InterPro" id="IPR027784">
    <property type="entry name" value="Slx4_ascomycetes"/>
</dbReference>
<protein>
    <recommendedName>
        <fullName evidence="8 9">Structure-specific endonuclease subunit SLX4</fullName>
    </recommendedName>
</protein>
<comment type="similarity">
    <text evidence="2 9">Belongs to the SLX4 family.</text>
</comment>
<evidence type="ECO:0000256" key="7">
    <source>
        <dbReference type="ARBA" id="ARBA00023242"/>
    </source>
</evidence>
<comment type="PTM">
    <text evidence="9">Phosphorylated in response to DNA damage.</text>
</comment>
<proteinExistence type="inferred from homology"/>
<dbReference type="Proteomes" id="UP001642502">
    <property type="component" value="Unassembled WGS sequence"/>
</dbReference>